<proteinExistence type="predicted"/>
<comment type="caution">
    <text evidence="6">The sequence shown here is derived from an EMBL/GenBank/DDBJ whole genome shotgun (WGS) entry which is preliminary data.</text>
</comment>
<dbReference type="FunFam" id="1.10.510.10:FF:000257">
    <property type="entry name" value="Calcium/calmodulin-dependent protein kinase type I"/>
    <property type="match status" value="1"/>
</dbReference>
<dbReference type="AlphaFoldDB" id="A0A8H4L990"/>
<feature type="compositionally biased region" description="Polar residues" evidence="4">
    <location>
        <begin position="572"/>
        <end position="612"/>
    </location>
</feature>
<dbReference type="CDD" id="cd05117">
    <property type="entry name" value="STKc_CAMK"/>
    <property type="match status" value="1"/>
</dbReference>
<keyword evidence="6" id="KW-0418">Kinase</keyword>
<dbReference type="InterPro" id="IPR000352">
    <property type="entry name" value="Pep_chain_release_fac_I"/>
</dbReference>
<dbReference type="SMART" id="SM00220">
    <property type="entry name" value="S_TKc"/>
    <property type="match status" value="1"/>
</dbReference>
<sequence length="628" mass="70170">MLHRQLPAALRLRIQPRHSLNPPFAPRFKRYQAFDAGLDRDALAEARSWFESFDSEQLPKGNTTYARSSGPGGQHVNKTETKAITVYPVGELLSKLPKSLHASIRKSRYYTASNDSLTFQAQTSRSRSTNAEDNRKKLVEEVTRIYEDVTPAETSEEKKKKHEEIGKKFHDSRIRQKKFSSAKKQARRAHALRGIAIFNQPDSSSSSKLAITTALEMDAAARQQPQVQPCRYKVGKTLGAGSYSVVKECVHIDTGRYYAAKVINKRLMAGREHMVRNEIAVLKKVSMGHQNILTLVDYFETMNNLYLVTDLALGGELFDRICRKGSYFESDAADLVRATLSAVAYLHDHGIVHRDLKPENLLFRTPEDNADLLIADFGLSRIMDEEQFHVLTTTCGTPGYMAPEIFKKTGHSKPVDLWALGVITYFLLCGYTPFDRDSDFEEMQAILNADYSFTPIEYWRGVSTHAKDFIQRCLTIDATKRITAHEALQHPFVAGFINAEGESQNLLPNIKKNFNARRTLHAAIDTVRAINKLREAQNGLMDGARSKEPNRGTARSQQPQQPGACKEDSAISMGNSQPKDSGYGTQTETDVVMGNTGTPNVPSALQPGNNGNRIIETSKGLWSGPAMR</sequence>
<keyword evidence="2 3" id="KW-0067">ATP-binding</keyword>
<feature type="binding site" evidence="3">
    <location>
        <position position="261"/>
    </location>
    <ligand>
        <name>ATP</name>
        <dbReference type="ChEBI" id="CHEBI:30616"/>
    </ligand>
</feature>
<dbReference type="PANTHER" id="PTHR24347">
    <property type="entry name" value="SERINE/THREONINE-PROTEIN KINASE"/>
    <property type="match status" value="1"/>
</dbReference>
<dbReference type="InterPro" id="IPR017441">
    <property type="entry name" value="Protein_kinase_ATP_BS"/>
</dbReference>
<keyword evidence="6" id="KW-0808">Transferase</keyword>
<dbReference type="GO" id="GO:0005524">
    <property type="term" value="F:ATP binding"/>
    <property type="evidence" value="ECO:0007669"/>
    <property type="project" value="UniProtKB-UniRule"/>
</dbReference>
<dbReference type="GO" id="GO:0004672">
    <property type="term" value="F:protein kinase activity"/>
    <property type="evidence" value="ECO:0007669"/>
    <property type="project" value="InterPro"/>
</dbReference>
<dbReference type="InterPro" id="IPR008271">
    <property type="entry name" value="Ser/Thr_kinase_AS"/>
</dbReference>
<dbReference type="Proteomes" id="UP000554235">
    <property type="component" value="Unassembled WGS sequence"/>
</dbReference>
<dbReference type="InterPro" id="IPR000719">
    <property type="entry name" value="Prot_kinase_dom"/>
</dbReference>
<dbReference type="Gene3D" id="3.30.200.20">
    <property type="entry name" value="Phosphorylase Kinase, domain 1"/>
    <property type="match status" value="1"/>
</dbReference>
<keyword evidence="7" id="KW-1185">Reference proteome</keyword>
<dbReference type="FunFam" id="3.30.200.20:FF:000153">
    <property type="entry name" value="Calcium/calmodulin-dependent protein kinase type I"/>
    <property type="match status" value="1"/>
</dbReference>
<dbReference type="Pfam" id="PF00069">
    <property type="entry name" value="Pkinase"/>
    <property type="match status" value="1"/>
</dbReference>
<dbReference type="Gene3D" id="1.10.510.10">
    <property type="entry name" value="Transferase(Phosphotransferase) domain 1"/>
    <property type="match status" value="1"/>
</dbReference>
<evidence type="ECO:0000313" key="6">
    <source>
        <dbReference type="EMBL" id="KAF4463955.1"/>
    </source>
</evidence>
<evidence type="ECO:0000313" key="7">
    <source>
        <dbReference type="Proteomes" id="UP000554235"/>
    </source>
</evidence>
<reference evidence="6 7" key="1">
    <citation type="submission" date="2020-01" db="EMBL/GenBank/DDBJ databases">
        <title>Identification and distribution of gene clusters putatively required for synthesis of sphingolipid metabolism inhibitors in phylogenetically diverse species of the filamentous fungus Fusarium.</title>
        <authorList>
            <person name="Kim H.-S."/>
            <person name="Busman M."/>
            <person name="Brown D.W."/>
            <person name="Divon H."/>
            <person name="Uhlig S."/>
            <person name="Proctor R.H."/>
        </authorList>
    </citation>
    <scope>NUCLEOTIDE SEQUENCE [LARGE SCALE GENOMIC DNA]</scope>
    <source>
        <strain evidence="6 7">NRRL 20459</strain>
    </source>
</reference>
<evidence type="ECO:0000256" key="2">
    <source>
        <dbReference type="ARBA" id="ARBA00022840"/>
    </source>
</evidence>
<dbReference type="PROSITE" id="PS50011">
    <property type="entry name" value="PROTEIN_KINASE_DOM"/>
    <property type="match status" value="1"/>
</dbReference>
<dbReference type="GO" id="GO:0005739">
    <property type="term" value="C:mitochondrion"/>
    <property type="evidence" value="ECO:0007669"/>
    <property type="project" value="UniProtKB-ARBA"/>
</dbReference>
<protein>
    <submittedName>
        <fullName evidence="6">Calcium calmodulin-dependent kinase type I</fullName>
    </submittedName>
</protein>
<dbReference type="PROSITE" id="PS00107">
    <property type="entry name" value="PROTEIN_KINASE_ATP"/>
    <property type="match status" value="1"/>
</dbReference>
<keyword evidence="1 3" id="KW-0547">Nucleotide-binding</keyword>
<organism evidence="6 7">
    <name type="scientific">Fusarium albosuccineum</name>
    <dbReference type="NCBI Taxonomy" id="1237068"/>
    <lineage>
        <taxon>Eukaryota</taxon>
        <taxon>Fungi</taxon>
        <taxon>Dikarya</taxon>
        <taxon>Ascomycota</taxon>
        <taxon>Pezizomycotina</taxon>
        <taxon>Sordariomycetes</taxon>
        <taxon>Hypocreomycetidae</taxon>
        <taxon>Hypocreales</taxon>
        <taxon>Nectriaceae</taxon>
        <taxon>Fusarium</taxon>
        <taxon>Fusarium decemcellulare species complex</taxon>
    </lineage>
</organism>
<feature type="domain" description="Protein kinase" evidence="5">
    <location>
        <begin position="232"/>
        <end position="493"/>
    </location>
</feature>
<dbReference type="GO" id="GO:0032543">
    <property type="term" value="P:mitochondrial translation"/>
    <property type="evidence" value="ECO:0007669"/>
    <property type="project" value="UniProtKB-ARBA"/>
</dbReference>
<evidence type="ECO:0000256" key="3">
    <source>
        <dbReference type="PROSITE-ProRule" id="PRU10141"/>
    </source>
</evidence>
<name>A0A8H4L990_9HYPO</name>
<dbReference type="PROSITE" id="PS00108">
    <property type="entry name" value="PROTEIN_KINASE_ST"/>
    <property type="match status" value="1"/>
</dbReference>
<dbReference type="OrthoDB" id="40902at2759"/>
<evidence type="ECO:0000256" key="4">
    <source>
        <dbReference type="SAM" id="MobiDB-lite"/>
    </source>
</evidence>
<dbReference type="Gene3D" id="3.30.160.20">
    <property type="match status" value="1"/>
</dbReference>
<dbReference type="EMBL" id="JAADYS010001263">
    <property type="protein sequence ID" value="KAF4463955.1"/>
    <property type="molecule type" value="Genomic_DNA"/>
</dbReference>
<dbReference type="SUPFAM" id="SSF56112">
    <property type="entry name" value="Protein kinase-like (PK-like)"/>
    <property type="match status" value="1"/>
</dbReference>
<dbReference type="GO" id="GO:0003747">
    <property type="term" value="F:translation release factor activity"/>
    <property type="evidence" value="ECO:0007669"/>
    <property type="project" value="InterPro"/>
</dbReference>
<accession>A0A8H4L990</accession>
<gene>
    <name evidence="6" type="ORF">FALBO_9214</name>
</gene>
<feature type="region of interest" description="Disordered" evidence="4">
    <location>
        <begin position="538"/>
        <end position="628"/>
    </location>
</feature>
<dbReference type="InterPro" id="IPR011009">
    <property type="entry name" value="Kinase-like_dom_sf"/>
</dbReference>
<dbReference type="Pfam" id="PF00472">
    <property type="entry name" value="RF-1"/>
    <property type="match status" value="1"/>
</dbReference>
<evidence type="ECO:0000256" key="1">
    <source>
        <dbReference type="ARBA" id="ARBA00022741"/>
    </source>
</evidence>
<evidence type="ECO:0000259" key="5">
    <source>
        <dbReference type="PROSITE" id="PS50011"/>
    </source>
</evidence>